<dbReference type="Proteomes" id="UP000765509">
    <property type="component" value="Unassembled WGS sequence"/>
</dbReference>
<gene>
    <name evidence="1" type="ORF">O181_097832</name>
</gene>
<dbReference type="InterPro" id="IPR043128">
    <property type="entry name" value="Rev_trsase/Diguanyl_cyclase"/>
</dbReference>
<dbReference type="OrthoDB" id="6776860at2759"/>
<dbReference type="PANTHER" id="PTHR24559:SF444">
    <property type="entry name" value="REVERSE TRANSCRIPTASE DOMAIN-CONTAINING PROTEIN"/>
    <property type="match status" value="1"/>
</dbReference>
<comment type="caution">
    <text evidence="1">The sequence shown here is derived from an EMBL/GenBank/DDBJ whole genome shotgun (WGS) entry which is preliminary data.</text>
</comment>
<dbReference type="Gene3D" id="3.30.70.270">
    <property type="match status" value="1"/>
</dbReference>
<accession>A0A9Q3J991</accession>
<dbReference type="AlphaFoldDB" id="A0A9Q3J991"/>
<name>A0A9Q3J991_9BASI</name>
<dbReference type="PANTHER" id="PTHR24559">
    <property type="entry name" value="TRANSPOSON TY3-I GAG-POL POLYPROTEIN"/>
    <property type="match status" value="1"/>
</dbReference>
<proteinExistence type="predicted"/>
<evidence type="ECO:0000313" key="1">
    <source>
        <dbReference type="EMBL" id="MBW0558117.1"/>
    </source>
</evidence>
<sequence>MKEDLIEVLFQYREAFASYNEPLGAIKGHVGDIFLNLEIPYPASPRAREALETHINEMVKLRVLRNVRQNEEVEVTTHVIMTFYNNKLRIVGDLRELDTYTIPDRYPITKNYETLTQLPRARFIISIDSIDSFHQDGLTPHSTKLFRIMAHCGIYEYLRMPFVIKKSPPHYQRMMTTIFPHELSERWSIIYIYDIIILSETWKLHLDIL</sequence>
<protein>
    <submittedName>
        <fullName evidence="1">Uncharacterized protein</fullName>
    </submittedName>
</protein>
<dbReference type="InterPro" id="IPR043502">
    <property type="entry name" value="DNA/RNA_pol_sf"/>
</dbReference>
<dbReference type="Gene3D" id="3.10.10.10">
    <property type="entry name" value="HIV Type 1 Reverse Transcriptase, subunit A, domain 1"/>
    <property type="match status" value="1"/>
</dbReference>
<dbReference type="InterPro" id="IPR053134">
    <property type="entry name" value="RNA-dir_DNA_polymerase"/>
</dbReference>
<organism evidence="1 2">
    <name type="scientific">Austropuccinia psidii MF-1</name>
    <dbReference type="NCBI Taxonomy" id="1389203"/>
    <lineage>
        <taxon>Eukaryota</taxon>
        <taxon>Fungi</taxon>
        <taxon>Dikarya</taxon>
        <taxon>Basidiomycota</taxon>
        <taxon>Pucciniomycotina</taxon>
        <taxon>Pucciniomycetes</taxon>
        <taxon>Pucciniales</taxon>
        <taxon>Sphaerophragmiaceae</taxon>
        <taxon>Austropuccinia</taxon>
    </lineage>
</organism>
<evidence type="ECO:0000313" key="2">
    <source>
        <dbReference type="Proteomes" id="UP000765509"/>
    </source>
</evidence>
<keyword evidence="2" id="KW-1185">Reference proteome</keyword>
<dbReference type="EMBL" id="AVOT02066277">
    <property type="protein sequence ID" value="MBW0558117.1"/>
    <property type="molecule type" value="Genomic_DNA"/>
</dbReference>
<reference evidence="1" key="1">
    <citation type="submission" date="2021-03" db="EMBL/GenBank/DDBJ databases">
        <title>Draft genome sequence of rust myrtle Austropuccinia psidii MF-1, a brazilian biotype.</title>
        <authorList>
            <person name="Quecine M.C."/>
            <person name="Pachon D.M.R."/>
            <person name="Bonatelli M.L."/>
            <person name="Correr F.H."/>
            <person name="Franceschini L.M."/>
            <person name="Leite T.F."/>
            <person name="Margarido G.R.A."/>
            <person name="Almeida C.A."/>
            <person name="Ferrarezi J.A."/>
            <person name="Labate C.A."/>
        </authorList>
    </citation>
    <scope>NUCLEOTIDE SEQUENCE</scope>
    <source>
        <strain evidence="1">MF-1</strain>
    </source>
</reference>
<dbReference type="SUPFAM" id="SSF56672">
    <property type="entry name" value="DNA/RNA polymerases"/>
    <property type="match status" value="1"/>
</dbReference>